<dbReference type="InterPro" id="IPR037107">
    <property type="entry name" value="Put_OMP_sf"/>
</dbReference>
<sequence>MTKTNKALAPLTTALLSFSSAQAQAFDWASVVWQNDLFIGKDGGYTNGLFISLYDLSTEGDTPYQTPLLAKPLAWMQKPSADATMFSEHSLGQAMITPSDITQPVPDPEDSPYAGLLLYRVSHAIVEEDFADLVRTTLGIMGPASGAERSQELVHKITGSEQPQGWDYQLDNKFLFALERTAVWRYELADNWDTVLLAQAGVGNLESAVGGGAILRFGRGLSQSFATTALHYGRISAPMAVEGGWYIYAGFEAEYVFNHILLNGNTYRDNAADDLEHQLAAATVGLTYSWDNFSLALSYKTGNSMDSNKTSKDSFGAISLAWRL</sequence>
<proteinExistence type="predicted"/>
<name>A0A9X2HZ92_9GAMM</name>
<dbReference type="AlphaFoldDB" id="A0A9X2HZ92"/>
<dbReference type="Pfam" id="PF09982">
    <property type="entry name" value="LpxR"/>
    <property type="match status" value="1"/>
</dbReference>
<dbReference type="InterPro" id="IPR018707">
    <property type="entry name" value="LpxR"/>
</dbReference>
<comment type="caution">
    <text evidence="2">The sequence shown here is derived from an EMBL/GenBank/DDBJ whole genome shotgun (WGS) entry which is preliminary data.</text>
</comment>
<dbReference type="Proteomes" id="UP001139319">
    <property type="component" value="Unassembled WGS sequence"/>
</dbReference>
<reference evidence="2" key="2">
    <citation type="submission" date="2023-01" db="EMBL/GenBank/DDBJ databases">
        <title>Gilvimarinus xylanilyticus HB14 isolated from Caulerpa lentillifera aquaculture base in Hainan, China.</title>
        <authorList>
            <person name="Zhang Y.-J."/>
        </authorList>
    </citation>
    <scope>NUCLEOTIDE SEQUENCE</scope>
    <source>
        <strain evidence="2">HB14</strain>
    </source>
</reference>
<keyword evidence="3" id="KW-1185">Reference proteome</keyword>
<reference evidence="2" key="1">
    <citation type="submission" date="2022-05" db="EMBL/GenBank/DDBJ databases">
        <authorList>
            <person name="Sun H.-N."/>
        </authorList>
    </citation>
    <scope>NUCLEOTIDE SEQUENCE</scope>
    <source>
        <strain evidence="2">HB14</strain>
    </source>
</reference>
<keyword evidence="1" id="KW-0732">Signal</keyword>
<dbReference type="EMBL" id="JAMFTH010000005">
    <property type="protein sequence ID" value="MCP8900439.1"/>
    <property type="molecule type" value="Genomic_DNA"/>
</dbReference>
<protein>
    <submittedName>
        <fullName evidence="2">Lipid A deacylase LpxR family protein</fullName>
    </submittedName>
</protein>
<feature type="chain" id="PRO_5040903749" evidence="1">
    <location>
        <begin position="26"/>
        <end position="324"/>
    </location>
</feature>
<dbReference type="RefSeq" id="WP_253968731.1">
    <property type="nucleotide sequence ID" value="NZ_JAMFTH010000005.1"/>
</dbReference>
<evidence type="ECO:0000313" key="2">
    <source>
        <dbReference type="EMBL" id="MCP8900439.1"/>
    </source>
</evidence>
<evidence type="ECO:0000256" key="1">
    <source>
        <dbReference type="SAM" id="SignalP"/>
    </source>
</evidence>
<organism evidence="2 3">
    <name type="scientific">Gilvimarinus xylanilyticus</name>
    <dbReference type="NCBI Taxonomy" id="2944139"/>
    <lineage>
        <taxon>Bacteria</taxon>
        <taxon>Pseudomonadati</taxon>
        <taxon>Pseudomonadota</taxon>
        <taxon>Gammaproteobacteria</taxon>
        <taxon>Cellvibrionales</taxon>
        <taxon>Cellvibrionaceae</taxon>
        <taxon>Gilvimarinus</taxon>
    </lineage>
</organism>
<evidence type="ECO:0000313" key="3">
    <source>
        <dbReference type="Proteomes" id="UP001139319"/>
    </source>
</evidence>
<accession>A0A9X2HZ92</accession>
<dbReference type="Gene3D" id="2.40.128.140">
    <property type="entry name" value="Outer membrane protein"/>
    <property type="match status" value="1"/>
</dbReference>
<feature type="signal peptide" evidence="1">
    <location>
        <begin position="1"/>
        <end position="25"/>
    </location>
</feature>
<gene>
    <name evidence="2" type="ORF">M6D89_14125</name>
</gene>